<feature type="region of interest" description="Disordered" evidence="2">
    <location>
        <begin position="632"/>
        <end position="652"/>
    </location>
</feature>
<feature type="region of interest" description="Disordered" evidence="2">
    <location>
        <begin position="1"/>
        <end position="102"/>
    </location>
</feature>
<proteinExistence type="predicted"/>
<evidence type="ECO:0000256" key="2">
    <source>
        <dbReference type="SAM" id="MobiDB-lite"/>
    </source>
</evidence>
<protein>
    <submittedName>
        <fullName evidence="3">Uncharacterized protein</fullName>
    </submittedName>
</protein>
<organism evidence="3 4">
    <name type="scientific">Somion occarium</name>
    <dbReference type="NCBI Taxonomy" id="3059160"/>
    <lineage>
        <taxon>Eukaryota</taxon>
        <taxon>Fungi</taxon>
        <taxon>Dikarya</taxon>
        <taxon>Basidiomycota</taxon>
        <taxon>Agaricomycotina</taxon>
        <taxon>Agaricomycetes</taxon>
        <taxon>Polyporales</taxon>
        <taxon>Cerrenaceae</taxon>
        <taxon>Somion</taxon>
    </lineage>
</organism>
<gene>
    <name evidence="3" type="ORF">GFSPODELE1_LOCUS7258</name>
</gene>
<feature type="compositionally biased region" description="Polar residues" evidence="2">
    <location>
        <begin position="77"/>
        <end position="86"/>
    </location>
</feature>
<accession>A0ABP1DN38</accession>
<feature type="coiled-coil region" evidence="1">
    <location>
        <begin position="252"/>
        <end position="286"/>
    </location>
</feature>
<reference evidence="4" key="1">
    <citation type="submission" date="2024-04" db="EMBL/GenBank/DDBJ databases">
        <authorList>
            <person name="Shaw F."/>
            <person name="Minotto A."/>
        </authorList>
    </citation>
    <scope>NUCLEOTIDE SEQUENCE [LARGE SCALE GENOMIC DNA]</scope>
</reference>
<dbReference type="EMBL" id="OZ037948">
    <property type="protein sequence ID" value="CAL1709247.1"/>
    <property type="molecule type" value="Genomic_DNA"/>
</dbReference>
<evidence type="ECO:0000313" key="3">
    <source>
        <dbReference type="EMBL" id="CAL1709247.1"/>
    </source>
</evidence>
<keyword evidence="4" id="KW-1185">Reference proteome</keyword>
<keyword evidence="1" id="KW-0175">Coiled coil</keyword>
<evidence type="ECO:0000256" key="1">
    <source>
        <dbReference type="SAM" id="Coils"/>
    </source>
</evidence>
<feature type="region of interest" description="Disordered" evidence="2">
    <location>
        <begin position="296"/>
        <end position="368"/>
    </location>
</feature>
<feature type="compositionally biased region" description="Basic and acidic residues" evidence="2">
    <location>
        <begin position="340"/>
        <end position="353"/>
    </location>
</feature>
<name>A0ABP1DN38_9APHY</name>
<dbReference type="Proteomes" id="UP001497453">
    <property type="component" value="Chromosome 5"/>
</dbReference>
<evidence type="ECO:0000313" key="4">
    <source>
        <dbReference type="Proteomes" id="UP001497453"/>
    </source>
</evidence>
<feature type="compositionally biased region" description="Basic and acidic residues" evidence="2">
    <location>
        <begin position="52"/>
        <end position="76"/>
    </location>
</feature>
<feature type="compositionally biased region" description="Low complexity" evidence="2">
    <location>
        <begin position="24"/>
        <end position="38"/>
    </location>
</feature>
<sequence length="652" mass="71286">MAGARSPKKAAARKSARLPRSPRKPCAPCAPRAAPISPTRARRIFPAPPNPEDCRRSDRVRKKELEKTRRYLERQVTHVQPNTSNRGTRRRSDSVSSIGSDLSDLTTISENDRLVEKWRKIEGLEGTIDAGGLASQPKVSTSPSDAENIVSTLSTLTSEADVGSSLNALREMTTQAQSQEVQGPFPQTPSQDSNFDPGSVLHTPKAPQRYIWEVEEEEESQSQRITFTPEPFSQEEVAPGYPVSFRGPTPLSEEATAQQAIIERAIREQKEQAEEIRQEVVKAEEALSESYLYTASSSTTATDVTGKPRSAIHGSDGTEVHDRIQPPSQELGAHAFPQSPKRERTPTPDERRFPQTRYDTPGAGPGLSAEERQRLLGSIPQETVISVVIRQDGSFELRGDRANPRWQRLLEVLTQAEREGLWGRSRPVAPRVEPAPPVTTMNHFGYDQNYVPQLDMAYGAYPLEADLLAPSLDNFNMAATNNFSTMAGPSSFGTTMAGPNSFNASMAGFNNFSNTMAGPSLFNDTRAGRNYFNAAMAGPSNLNAIGAGPSSFDTNFAGLGGFNPGLDFLYNEVQNTYVPPHLSNNVPYGWTNPHISTGAYQNPIGQGVPNYLQAYQNPVQVPAAGMVQQAQRSSVPAVSYSTESDDQNMNME</sequence>
<feature type="region of interest" description="Disordered" evidence="2">
    <location>
        <begin position="175"/>
        <end position="194"/>
    </location>
</feature>
<feature type="compositionally biased region" description="Basic residues" evidence="2">
    <location>
        <begin position="1"/>
        <end position="23"/>
    </location>
</feature>